<name>A0ABR5N1X6_BRECH</name>
<feature type="transmembrane region" description="Helical" evidence="1">
    <location>
        <begin position="195"/>
        <end position="214"/>
    </location>
</feature>
<reference evidence="2 3" key="1">
    <citation type="submission" date="2015-09" db="EMBL/GenBank/DDBJ databases">
        <title>Genome sequencing project for genomic taxonomy and phylogenomics of Bacillus-like bacteria.</title>
        <authorList>
            <person name="Liu B."/>
            <person name="Wang J."/>
            <person name="Zhu Y."/>
            <person name="Liu G."/>
            <person name="Chen Q."/>
            <person name="Chen Z."/>
            <person name="Lan J."/>
            <person name="Che J."/>
            <person name="Ge C."/>
            <person name="Shi H."/>
            <person name="Pan Z."/>
            <person name="Liu X."/>
        </authorList>
    </citation>
    <scope>NUCLEOTIDE SEQUENCE [LARGE SCALE GENOMIC DNA]</scope>
    <source>
        <strain evidence="2 3">DSM 8552</strain>
    </source>
</reference>
<accession>A0ABR5N1X6</accession>
<keyword evidence="1" id="KW-0472">Membrane</keyword>
<organism evidence="2 3">
    <name type="scientific">Brevibacillus choshinensis</name>
    <dbReference type="NCBI Taxonomy" id="54911"/>
    <lineage>
        <taxon>Bacteria</taxon>
        <taxon>Bacillati</taxon>
        <taxon>Bacillota</taxon>
        <taxon>Bacilli</taxon>
        <taxon>Bacillales</taxon>
        <taxon>Paenibacillaceae</taxon>
        <taxon>Brevibacillus</taxon>
    </lineage>
</organism>
<dbReference type="InterPro" id="IPR025238">
    <property type="entry name" value="DUF4184"/>
</dbReference>
<gene>
    <name evidence="2" type="ORF">AN963_24125</name>
</gene>
<protein>
    <recommendedName>
        <fullName evidence="4">DUF4184 family protein</fullName>
    </recommendedName>
</protein>
<feature type="transmembrane region" description="Helical" evidence="1">
    <location>
        <begin position="103"/>
        <end position="123"/>
    </location>
</feature>
<evidence type="ECO:0008006" key="4">
    <source>
        <dbReference type="Google" id="ProtNLM"/>
    </source>
</evidence>
<evidence type="ECO:0000256" key="1">
    <source>
        <dbReference type="SAM" id="Phobius"/>
    </source>
</evidence>
<dbReference type="RefSeq" id="WP_055747075.1">
    <property type="nucleotide sequence ID" value="NZ_LJJB01000013.1"/>
</dbReference>
<keyword evidence="1" id="KW-0812">Transmembrane</keyword>
<dbReference type="Pfam" id="PF13803">
    <property type="entry name" value="DUF4184"/>
    <property type="match status" value="1"/>
</dbReference>
<sequence>MPFTFAHPAIVLPLRQHHYFHFPALLIGSMAPDYEYFFRMQAYSTYSHTIVGVFYFDIPLVIMLWLLYTHVVKRPLLHSLPAFIGKSFHLDGTRQSTDALRSWRSSVIFLYSALLGIISHLVWDAFTHKGAFAVARLPFLTQHLSLGGIDLPVYKVLQHGSTCVGFAAIAFVIWRCGKGIPTSTVKRVVPAWLKWLYWLGIATGGVAVACLHLLATKGSLSLTHLLSGIVPFLSGCMITLIVLSWFVDRFTLKK</sequence>
<keyword evidence="1" id="KW-1133">Transmembrane helix</keyword>
<feature type="transmembrane region" description="Helical" evidence="1">
    <location>
        <begin position="226"/>
        <end position="247"/>
    </location>
</feature>
<feature type="transmembrane region" description="Helical" evidence="1">
    <location>
        <begin position="46"/>
        <end position="68"/>
    </location>
</feature>
<dbReference type="Proteomes" id="UP000051063">
    <property type="component" value="Unassembled WGS sequence"/>
</dbReference>
<comment type="caution">
    <text evidence="2">The sequence shown here is derived from an EMBL/GenBank/DDBJ whole genome shotgun (WGS) entry which is preliminary data.</text>
</comment>
<evidence type="ECO:0000313" key="2">
    <source>
        <dbReference type="EMBL" id="KQL44489.1"/>
    </source>
</evidence>
<feature type="transmembrane region" description="Helical" evidence="1">
    <location>
        <begin position="156"/>
        <end position="174"/>
    </location>
</feature>
<evidence type="ECO:0000313" key="3">
    <source>
        <dbReference type="Proteomes" id="UP000051063"/>
    </source>
</evidence>
<dbReference type="EMBL" id="LJJB01000013">
    <property type="protein sequence ID" value="KQL44489.1"/>
    <property type="molecule type" value="Genomic_DNA"/>
</dbReference>
<proteinExistence type="predicted"/>
<keyword evidence="3" id="KW-1185">Reference proteome</keyword>